<name>A0AAD4LIT8_9AGAM</name>
<evidence type="ECO:0000313" key="2">
    <source>
        <dbReference type="Proteomes" id="UP001201163"/>
    </source>
</evidence>
<keyword evidence="2" id="KW-1185">Reference proteome</keyword>
<reference evidence="1" key="1">
    <citation type="submission" date="2022-01" db="EMBL/GenBank/DDBJ databases">
        <title>Comparative genomics reveals a dynamic genome evolution in the ectomycorrhizal milk-cap (Lactarius) mushrooms.</title>
        <authorList>
            <consortium name="DOE Joint Genome Institute"/>
            <person name="Lebreton A."/>
            <person name="Tang N."/>
            <person name="Kuo A."/>
            <person name="LaButti K."/>
            <person name="Drula E."/>
            <person name="Barry K."/>
            <person name="Clum A."/>
            <person name="Lipzen A."/>
            <person name="Mousain D."/>
            <person name="Ng V."/>
            <person name="Wang R."/>
            <person name="Wang X."/>
            <person name="Dai Y."/>
            <person name="Henrissat B."/>
            <person name="Grigoriev I.V."/>
            <person name="Guerin-Laguette A."/>
            <person name="Yu F."/>
            <person name="Martin F.M."/>
        </authorList>
    </citation>
    <scope>NUCLEOTIDE SEQUENCE</scope>
    <source>
        <strain evidence="1">QP</strain>
    </source>
</reference>
<gene>
    <name evidence="1" type="ORF">EDB92DRAFT_542858</name>
</gene>
<evidence type="ECO:0000313" key="1">
    <source>
        <dbReference type="EMBL" id="KAH8992708.1"/>
    </source>
</evidence>
<proteinExistence type="predicted"/>
<sequence>MLGRREDLLEAIRLMSMAVDNRYAREPDRFRLSCEWAILARNIGHPTTLTAYKTAMSLVEKSLSFAPTVSVQHTRLVAMGKNCQTMPLDYASFQIKLGRFEEAVEILEQGRALLWSEMRGLRTPMIQLIEDDPPLAKRFAEINQELEAADHIHHTEWEARYGKTASVKVVMGWTHSVGLW</sequence>
<protein>
    <submittedName>
        <fullName evidence="1">Uncharacterized protein</fullName>
    </submittedName>
</protein>
<dbReference type="AlphaFoldDB" id="A0AAD4LIT8"/>
<dbReference type="Proteomes" id="UP001201163">
    <property type="component" value="Unassembled WGS sequence"/>
</dbReference>
<dbReference type="EMBL" id="JAKELL010000021">
    <property type="protein sequence ID" value="KAH8992708.1"/>
    <property type="molecule type" value="Genomic_DNA"/>
</dbReference>
<accession>A0AAD4LIT8</accession>
<comment type="caution">
    <text evidence="1">The sequence shown here is derived from an EMBL/GenBank/DDBJ whole genome shotgun (WGS) entry which is preliminary data.</text>
</comment>
<organism evidence="1 2">
    <name type="scientific">Lactarius akahatsu</name>
    <dbReference type="NCBI Taxonomy" id="416441"/>
    <lineage>
        <taxon>Eukaryota</taxon>
        <taxon>Fungi</taxon>
        <taxon>Dikarya</taxon>
        <taxon>Basidiomycota</taxon>
        <taxon>Agaricomycotina</taxon>
        <taxon>Agaricomycetes</taxon>
        <taxon>Russulales</taxon>
        <taxon>Russulaceae</taxon>
        <taxon>Lactarius</taxon>
    </lineage>
</organism>